<dbReference type="GO" id="GO:0004491">
    <property type="term" value="F:methylmalonate-semialdehyde dehydrogenase (acylating, NAD) activity"/>
    <property type="evidence" value="ECO:0007669"/>
    <property type="project" value="UniProtKB-EC"/>
</dbReference>
<dbReference type="PROSITE" id="PS00070">
    <property type="entry name" value="ALDEHYDE_DEHYDR_CYS"/>
    <property type="match status" value="1"/>
</dbReference>
<dbReference type="PANTHER" id="PTHR43866">
    <property type="entry name" value="MALONATE-SEMIALDEHYDE DEHYDROGENASE"/>
    <property type="match status" value="1"/>
</dbReference>
<reference evidence="6" key="1">
    <citation type="submission" date="2016-11" db="EMBL/GenBank/DDBJ databases">
        <authorList>
            <person name="Varghese N."/>
            <person name="Submissions S."/>
        </authorList>
    </citation>
    <scope>NUCLEOTIDE SEQUENCE [LARGE SCALE GENOMIC DNA]</scope>
    <source>
        <strain evidence="6">DSM 6637</strain>
    </source>
</reference>
<keyword evidence="6" id="KW-1185">Reference proteome</keyword>
<accession>A0A1M7JD33</accession>
<dbReference type="OrthoDB" id="9812625at2"/>
<dbReference type="STRING" id="53463.SAMN05444389_11175"/>
<dbReference type="SUPFAM" id="SSF53720">
    <property type="entry name" value="ALDH-like"/>
    <property type="match status" value="1"/>
</dbReference>
<dbReference type="AlphaFoldDB" id="A0A1M7JD33"/>
<dbReference type="InterPro" id="IPR016161">
    <property type="entry name" value="Ald_DH/histidinol_DH"/>
</dbReference>
<dbReference type="EMBL" id="FRCK01000011">
    <property type="protein sequence ID" value="SHM50886.1"/>
    <property type="molecule type" value="Genomic_DNA"/>
</dbReference>
<dbReference type="GO" id="GO:0006574">
    <property type="term" value="P:L-valine catabolic process"/>
    <property type="evidence" value="ECO:0007669"/>
    <property type="project" value="TreeGrafter"/>
</dbReference>
<dbReference type="InterPro" id="IPR016160">
    <property type="entry name" value="Ald_DH_CS_CYS"/>
</dbReference>
<keyword evidence="3" id="KW-0520">NAD</keyword>
<dbReference type="GO" id="GO:0006210">
    <property type="term" value="P:thymine catabolic process"/>
    <property type="evidence" value="ECO:0007669"/>
    <property type="project" value="TreeGrafter"/>
</dbReference>
<organism evidence="5 6">
    <name type="scientific">Paracoccus solventivorans</name>
    <dbReference type="NCBI Taxonomy" id="53463"/>
    <lineage>
        <taxon>Bacteria</taxon>
        <taxon>Pseudomonadati</taxon>
        <taxon>Pseudomonadota</taxon>
        <taxon>Alphaproteobacteria</taxon>
        <taxon>Rhodobacterales</taxon>
        <taxon>Paracoccaceae</taxon>
        <taxon>Paracoccus</taxon>
    </lineage>
</organism>
<dbReference type="InterPro" id="IPR016162">
    <property type="entry name" value="Ald_DH_N"/>
</dbReference>
<keyword evidence="2" id="KW-0560">Oxidoreductase</keyword>
<dbReference type="RefSeq" id="WP_073068212.1">
    <property type="nucleotide sequence ID" value="NZ_FRCK01000011.1"/>
</dbReference>
<evidence type="ECO:0000313" key="6">
    <source>
        <dbReference type="Proteomes" id="UP000184444"/>
    </source>
</evidence>
<sequence>MESAMQYIGGAFEPGFGQRTGPVYNPATGDVAYQLHYADRATLDRLCEIAGPAGREWGNQSHARRIQVIFKMRELVIRDTEILAELIGRENGKTLDDAKGEIGRGLEALEFAAAEPHVTKGEFTRNVGGNIDMFSFRQPVGIVACISPFNFPVMVPLAMTAMAVATGNAVILKPSERVPGAAAHLSKLWAEAGLPAGVWNVVNGDAEIVDAILEHPAIAAISFVGSTRVGEYVYQKGTSHNKRVASFTGGKNHMIVLPDADLDQAASAFVSAGFGAAGQRCMAISVCVVVGEETADKLRERIVAQTAKLRVGPYDMKGADYGPVVTAAAQKTVNDAIERAVTEGGELVVDGRDLQVEGHEAGFFCGPSLVDRVTMDMQLWQEEIFGPVRAIMRAQDLDEAIAIVNAHEYGNGAAIFTRSGYASQRFANEVEAGMLGVNVPIPIPVGYHNFGGLRRSKFGEAHMFGPDAARFYTKMKTVSHRWPEPESVDEGLSMSFPSNS</sequence>
<dbReference type="Gene3D" id="3.40.309.10">
    <property type="entry name" value="Aldehyde Dehydrogenase, Chain A, domain 2"/>
    <property type="match status" value="1"/>
</dbReference>
<dbReference type="Gene3D" id="3.40.605.10">
    <property type="entry name" value="Aldehyde Dehydrogenase, Chain A, domain 1"/>
    <property type="match status" value="1"/>
</dbReference>
<evidence type="ECO:0000256" key="2">
    <source>
        <dbReference type="ARBA" id="ARBA00023002"/>
    </source>
</evidence>
<dbReference type="PANTHER" id="PTHR43866:SF4">
    <property type="entry name" value="MALONATE-SEMIALDEHYDE DEHYDROGENASE"/>
    <property type="match status" value="1"/>
</dbReference>
<evidence type="ECO:0000256" key="3">
    <source>
        <dbReference type="ARBA" id="ARBA00023027"/>
    </source>
</evidence>
<proteinExistence type="predicted"/>
<dbReference type="FunFam" id="3.40.309.10:FF:000002">
    <property type="entry name" value="Methylmalonate-semialdehyde dehydrogenase (Acylating)"/>
    <property type="match status" value="1"/>
</dbReference>
<dbReference type="Pfam" id="PF00171">
    <property type="entry name" value="Aldedh"/>
    <property type="match status" value="1"/>
</dbReference>
<dbReference type="InterPro" id="IPR015590">
    <property type="entry name" value="Aldehyde_DH_dom"/>
</dbReference>
<gene>
    <name evidence="5" type="ORF">SAMN05444389_11175</name>
</gene>
<evidence type="ECO:0000313" key="5">
    <source>
        <dbReference type="EMBL" id="SHM50886.1"/>
    </source>
</evidence>
<dbReference type="Proteomes" id="UP000184444">
    <property type="component" value="Unassembled WGS sequence"/>
</dbReference>
<protein>
    <recommendedName>
        <fullName evidence="1">methylmalonate-semialdehyde dehydrogenase (CoA acylating)</fullName>
        <ecNumber evidence="1">1.2.1.27</ecNumber>
    </recommendedName>
</protein>
<evidence type="ECO:0000256" key="1">
    <source>
        <dbReference type="ARBA" id="ARBA00013048"/>
    </source>
</evidence>
<dbReference type="InterPro" id="IPR016163">
    <property type="entry name" value="Ald_DH_C"/>
</dbReference>
<feature type="domain" description="Aldehyde dehydrogenase" evidence="4">
    <location>
        <begin position="19"/>
        <end position="478"/>
    </location>
</feature>
<dbReference type="CDD" id="cd07085">
    <property type="entry name" value="ALDH_F6_MMSDH"/>
    <property type="match status" value="1"/>
</dbReference>
<dbReference type="EC" id="1.2.1.27" evidence="1"/>
<dbReference type="InterPro" id="IPR010061">
    <property type="entry name" value="MeMal-semiAld_DH"/>
</dbReference>
<name>A0A1M7JD33_9RHOB</name>
<evidence type="ECO:0000259" key="4">
    <source>
        <dbReference type="Pfam" id="PF00171"/>
    </source>
</evidence>
<dbReference type="NCBIfam" id="TIGR01722">
    <property type="entry name" value="MMSDH"/>
    <property type="match status" value="1"/>
</dbReference>